<gene>
    <name evidence="1" type="ORF">GCM10010170_042010</name>
</gene>
<comment type="caution">
    <text evidence="1">The sequence shown here is derived from an EMBL/GenBank/DDBJ whole genome shotgun (WGS) entry which is preliminary data.</text>
</comment>
<dbReference type="Proteomes" id="UP001501444">
    <property type="component" value="Unassembled WGS sequence"/>
</dbReference>
<reference evidence="1 2" key="1">
    <citation type="journal article" date="2019" name="Int. J. Syst. Evol. Microbiol.">
        <title>The Global Catalogue of Microorganisms (GCM) 10K type strain sequencing project: providing services to taxonomists for standard genome sequencing and annotation.</title>
        <authorList>
            <consortium name="The Broad Institute Genomics Platform"/>
            <consortium name="The Broad Institute Genome Sequencing Center for Infectious Disease"/>
            <person name="Wu L."/>
            <person name="Ma J."/>
        </authorList>
    </citation>
    <scope>NUCLEOTIDE SEQUENCE [LARGE SCALE GENOMIC DNA]</scope>
    <source>
        <strain evidence="1 2">JCM 3272</strain>
    </source>
</reference>
<name>A0ABN3GHF3_9ACTN</name>
<dbReference type="RefSeq" id="WP_344614139.1">
    <property type="nucleotide sequence ID" value="NZ_BAAARV010000031.1"/>
</dbReference>
<evidence type="ECO:0000313" key="1">
    <source>
        <dbReference type="EMBL" id="GAA2351725.1"/>
    </source>
</evidence>
<keyword evidence="2" id="KW-1185">Reference proteome</keyword>
<dbReference type="EMBL" id="BAAARV010000031">
    <property type="protein sequence ID" value="GAA2351725.1"/>
    <property type="molecule type" value="Genomic_DNA"/>
</dbReference>
<accession>A0ABN3GHF3</accession>
<organism evidence="1 2">
    <name type="scientific">Dactylosporangium salmoneum</name>
    <dbReference type="NCBI Taxonomy" id="53361"/>
    <lineage>
        <taxon>Bacteria</taxon>
        <taxon>Bacillati</taxon>
        <taxon>Actinomycetota</taxon>
        <taxon>Actinomycetes</taxon>
        <taxon>Micromonosporales</taxon>
        <taxon>Micromonosporaceae</taxon>
        <taxon>Dactylosporangium</taxon>
    </lineage>
</organism>
<evidence type="ECO:0000313" key="2">
    <source>
        <dbReference type="Proteomes" id="UP001501444"/>
    </source>
</evidence>
<protein>
    <submittedName>
        <fullName evidence="1">Uncharacterized protein</fullName>
    </submittedName>
</protein>
<sequence length="215" mass="22883">MLTLHTPLRLLQHIPALCTPAAAAGTTLYVLRAAQLVHIGAVPGRDGRWAGWPLGRGHGPDCRVDLDDADLATAVPPAWLTLAGHPDPQRHPAGYRVAWCSSIWQQHGARRGQAARQLAAAAYPSRPPTGRPAPWFEVQDVLRGYALADHGSIRRYALAAHLHPVGFGRHVAVLLEAGWLLQASVAGAAVFRLTFPRAADGPVAAAHMPALIGRA</sequence>
<proteinExistence type="predicted"/>